<organism evidence="1 2">
    <name type="scientific">Arthrobacter alpinus</name>
    <dbReference type="NCBI Taxonomy" id="656366"/>
    <lineage>
        <taxon>Bacteria</taxon>
        <taxon>Bacillati</taxon>
        <taxon>Actinomycetota</taxon>
        <taxon>Actinomycetes</taxon>
        <taxon>Micrococcales</taxon>
        <taxon>Micrococcaceae</taxon>
        <taxon>Arthrobacter</taxon>
    </lineage>
</organism>
<evidence type="ECO:0000313" key="1">
    <source>
        <dbReference type="EMBL" id="SEE97397.1"/>
    </source>
</evidence>
<sequence>MPPIYRWHFAGAAAFLLGWTSTRGEPTLHDVGMEKLVSSPAAVAAFGALAADTADAGVTVGKMFGATSLMVGTKAVGCLHGDGVAFKLGRDSTGHAAALALPGAALFDPSGMGRPFKDWVLVPLASADQWVVLVEAALAARPSP</sequence>
<dbReference type="EMBL" id="FNTV01000001">
    <property type="protein sequence ID" value="SEE97397.1"/>
    <property type="molecule type" value="Genomic_DNA"/>
</dbReference>
<evidence type="ECO:0000313" key="2">
    <source>
        <dbReference type="Proteomes" id="UP000182725"/>
    </source>
</evidence>
<dbReference type="AlphaFoldDB" id="A0A1H5N959"/>
<gene>
    <name evidence="1" type="ORF">SAMN04489740_3445</name>
</gene>
<accession>A0A1H5N959</accession>
<protein>
    <recommendedName>
        <fullName evidence="3">TfoX N-terminal domain-containing protein</fullName>
    </recommendedName>
</protein>
<dbReference type="Proteomes" id="UP000182725">
    <property type="component" value="Unassembled WGS sequence"/>
</dbReference>
<proteinExistence type="predicted"/>
<reference evidence="1 2" key="1">
    <citation type="submission" date="2016-10" db="EMBL/GenBank/DDBJ databases">
        <authorList>
            <person name="de Groot N.N."/>
        </authorList>
    </citation>
    <scope>NUCLEOTIDE SEQUENCE [LARGE SCALE GENOMIC DNA]</scope>
    <source>
        <strain evidence="1 2">DSM 22274</strain>
    </source>
</reference>
<evidence type="ECO:0008006" key="3">
    <source>
        <dbReference type="Google" id="ProtNLM"/>
    </source>
</evidence>
<name>A0A1H5N959_9MICC</name>